<evidence type="ECO:0000313" key="4">
    <source>
        <dbReference type="EMBL" id="GAA4975292.1"/>
    </source>
</evidence>
<dbReference type="EMBL" id="BAABHS010000017">
    <property type="protein sequence ID" value="GAA4975292.1"/>
    <property type="molecule type" value="Genomic_DNA"/>
</dbReference>
<dbReference type="InterPro" id="IPR023393">
    <property type="entry name" value="START-like_dom_sf"/>
</dbReference>
<evidence type="ECO:0000259" key="3">
    <source>
        <dbReference type="Pfam" id="PF08327"/>
    </source>
</evidence>
<keyword evidence="5" id="KW-1185">Reference proteome</keyword>
<proteinExistence type="inferred from homology"/>
<organism evidence="4 5">
    <name type="scientific">Yinghuangia aomiensis</name>
    <dbReference type="NCBI Taxonomy" id="676205"/>
    <lineage>
        <taxon>Bacteria</taxon>
        <taxon>Bacillati</taxon>
        <taxon>Actinomycetota</taxon>
        <taxon>Actinomycetes</taxon>
        <taxon>Kitasatosporales</taxon>
        <taxon>Streptomycetaceae</taxon>
        <taxon>Yinghuangia</taxon>
    </lineage>
</organism>
<protein>
    <submittedName>
        <fullName evidence="4">SRPBCC domain-containing protein</fullName>
    </submittedName>
</protein>
<dbReference type="Gene3D" id="3.30.530.20">
    <property type="match status" value="1"/>
</dbReference>
<evidence type="ECO:0000256" key="2">
    <source>
        <dbReference type="SAM" id="MobiDB-lite"/>
    </source>
</evidence>
<comment type="similarity">
    <text evidence="1">Belongs to the AHA1 family.</text>
</comment>
<comment type="caution">
    <text evidence="4">The sequence shown here is derived from an EMBL/GenBank/DDBJ whole genome shotgun (WGS) entry which is preliminary data.</text>
</comment>
<reference evidence="5" key="1">
    <citation type="journal article" date="2019" name="Int. J. Syst. Evol. Microbiol.">
        <title>The Global Catalogue of Microorganisms (GCM) 10K type strain sequencing project: providing services to taxonomists for standard genome sequencing and annotation.</title>
        <authorList>
            <consortium name="The Broad Institute Genomics Platform"/>
            <consortium name="The Broad Institute Genome Sequencing Center for Infectious Disease"/>
            <person name="Wu L."/>
            <person name="Ma J."/>
        </authorList>
    </citation>
    <scope>NUCLEOTIDE SEQUENCE [LARGE SCALE GENOMIC DNA]</scope>
    <source>
        <strain evidence="5">JCM 17986</strain>
    </source>
</reference>
<name>A0ABP9HPQ1_9ACTN</name>
<accession>A0ABP9HPQ1</accession>
<dbReference type="SUPFAM" id="SSF55961">
    <property type="entry name" value="Bet v1-like"/>
    <property type="match status" value="1"/>
</dbReference>
<feature type="compositionally biased region" description="Basic and acidic residues" evidence="2">
    <location>
        <begin position="57"/>
        <end position="72"/>
    </location>
</feature>
<evidence type="ECO:0000256" key="1">
    <source>
        <dbReference type="ARBA" id="ARBA00006817"/>
    </source>
</evidence>
<dbReference type="Proteomes" id="UP001500466">
    <property type="component" value="Unassembled WGS sequence"/>
</dbReference>
<dbReference type="Pfam" id="PF08327">
    <property type="entry name" value="AHSA1"/>
    <property type="match status" value="1"/>
</dbReference>
<evidence type="ECO:0000313" key="5">
    <source>
        <dbReference type="Proteomes" id="UP001500466"/>
    </source>
</evidence>
<dbReference type="InterPro" id="IPR013538">
    <property type="entry name" value="ASHA1/2-like_C"/>
</dbReference>
<feature type="domain" description="Activator of Hsp90 ATPase homologue 1/2-like C-terminal" evidence="3">
    <location>
        <begin position="23"/>
        <end position="128"/>
    </location>
</feature>
<dbReference type="RefSeq" id="WP_345677674.1">
    <property type="nucleotide sequence ID" value="NZ_BAABHS010000017.1"/>
</dbReference>
<dbReference type="CDD" id="cd07814">
    <property type="entry name" value="SRPBCC_CalC_Aha1-like"/>
    <property type="match status" value="1"/>
</dbReference>
<feature type="region of interest" description="Disordered" evidence="2">
    <location>
        <begin position="49"/>
        <end position="72"/>
    </location>
</feature>
<sequence length="142" mass="15762">MTDEVGRTQDAGFQIGVSKTLPYPAEQVWEFLTDDDGVALWLGAGAELSPEKGAPYRTDEGTEGEVRSYRPPDRVRVTYRPAAWDHDTTVQVAIRAAGEKTMLRFHQEWLADAEERGRQREHWRAVMAAVEEGLAASGSDAS</sequence>
<gene>
    <name evidence="4" type="ORF">GCM10023205_47700</name>
</gene>